<keyword evidence="2" id="KW-1185">Reference proteome</keyword>
<dbReference type="AlphaFoldDB" id="A0A1Q9EA41"/>
<organism evidence="1 2">
    <name type="scientific">Symbiodinium microadriaticum</name>
    <name type="common">Dinoflagellate</name>
    <name type="synonym">Zooxanthella microadriatica</name>
    <dbReference type="NCBI Taxonomy" id="2951"/>
    <lineage>
        <taxon>Eukaryota</taxon>
        <taxon>Sar</taxon>
        <taxon>Alveolata</taxon>
        <taxon>Dinophyceae</taxon>
        <taxon>Suessiales</taxon>
        <taxon>Symbiodiniaceae</taxon>
        <taxon>Symbiodinium</taxon>
    </lineage>
</organism>
<sequence length="93" mass="10167">MVGAHVRSRAGEAIKQQNSVSLQDTDARNIDIYSNAGAWQCIQSMSEVLRQNTTKPNLGYEVDRAIELCAAGWVQKSLLKESAIKSALLFTAV</sequence>
<name>A0A1Q9EA41_SYMMI</name>
<gene>
    <name evidence="1" type="ORF">AK812_SmicGene12662</name>
</gene>
<evidence type="ECO:0000313" key="1">
    <source>
        <dbReference type="EMBL" id="OLQ04283.1"/>
    </source>
</evidence>
<reference evidence="1 2" key="1">
    <citation type="submission" date="2016-02" db="EMBL/GenBank/DDBJ databases">
        <title>Genome analysis of coral dinoflagellate symbionts highlights evolutionary adaptations to a symbiotic lifestyle.</title>
        <authorList>
            <person name="Aranda M."/>
            <person name="Li Y."/>
            <person name="Liew Y.J."/>
            <person name="Baumgarten S."/>
            <person name="Simakov O."/>
            <person name="Wilson M."/>
            <person name="Piel J."/>
            <person name="Ashoor H."/>
            <person name="Bougouffa S."/>
            <person name="Bajic V.B."/>
            <person name="Ryu T."/>
            <person name="Ravasi T."/>
            <person name="Bayer T."/>
            <person name="Micklem G."/>
            <person name="Kim H."/>
            <person name="Bhak J."/>
            <person name="Lajeunesse T.C."/>
            <person name="Voolstra C.R."/>
        </authorList>
    </citation>
    <scope>NUCLEOTIDE SEQUENCE [LARGE SCALE GENOMIC DNA]</scope>
    <source>
        <strain evidence="1 2">CCMP2467</strain>
    </source>
</reference>
<dbReference type="EMBL" id="LSRX01000214">
    <property type="protein sequence ID" value="OLQ04283.1"/>
    <property type="molecule type" value="Genomic_DNA"/>
</dbReference>
<evidence type="ECO:0000313" key="2">
    <source>
        <dbReference type="Proteomes" id="UP000186817"/>
    </source>
</evidence>
<protein>
    <submittedName>
        <fullName evidence="1">Uncharacterized protein</fullName>
    </submittedName>
</protein>
<proteinExistence type="predicted"/>
<accession>A0A1Q9EA41</accession>
<dbReference type="Proteomes" id="UP000186817">
    <property type="component" value="Unassembled WGS sequence"/>
</dbReference>
<comment type="caution">
    <text evidence="1">The sequence shown here is derived from an EMBL/GenBank/DDBJ whole genome shotgun (WGS) entry which is preliminary data.</text>
</comment>